<comment type="caution">
    <text evidence="1">The sequence shown here is derived from an EMBL/GenBank/DDBJ whole genome shotgun (WGS) entry which is preliminary data.</text>
</comment>
<name>A0ACB9RHF1_9MYRT</name>
<dbReference type="EMBL" id="CM042883">
    <property type="protein sequence ID" value="KAI4377256.1"/>
    <property type="molecule type" value="Genomic_DNA"/>
</dbReference>
<evidence type="ECO:0000313" key="1">
    <source>
        <dbReference type="EMBL" id="KAI4377256.1"/>
    </source>
</evidence>
<dbReference type="Proteomes" id="UP001057402">
    <property type="component" value="Chromosome 4"/>
</dbReference>
<keyword evidence="2" id="KW-1185">Reference proteome</keyword>
<reference evidence="2" key="1">
    <citation type="journal article" date="2023" name="Front. Plant Sci.">
        <title>Chromosomal-level genome assembly of Melastoma candidum provides insights into trichome evolution.</title>
        <authorList>
            <person name="Zhong Y."/>
            <person name="Wu W."/>
            <person name="Sun C."/>
            <person name="Zou P."/>
            <person name="Liu Y."/>
            <person name="Dai S."/>
            <person name="Zhou R."/>
        </authorList>
    </citation>
    <scope>NUCLEOTIDE SEQUENCE [LARGE SCALE GENOMIC DNA]</scope>
</reference>
<gene>
    <name evidence="1" type="ORF">MLD38_014916</name>
</gene>
<evidence type="ECO:0000313" key="2">
    <source>
        <dbReference type="Proteomes" id="UP001057402"/>
    </source>
</evidence>
<accession>A0ACB9RHF1</accession>
<protein>
    <submittedName>
        <fullName evidence="1">Uncharacterized protein</fullName>
    </submittedName>
</protein>
<organism evidence="1 2">
    <name type="scientific">Melastoma candidum</name>
    <dbReference type="NCBI Taxonomy" id="119954"/>
    <lineage>
        <taxon>Eukaryota</taxon>
        <taxon>Viridiplantae</taxon>
        <taxon>Streptophyta</taxon>
        <taxon>Embryophyta</taxon>
        <taxon>Tracheophyta</taxon>
        <taxon>Spermatophyta</taxon>
        <taxon>Magnoliopsida</taxon>
        <taxon>eudicotyledons</taxon>
        <taxon>Gunneridae</taxon>
        <taxon>Pentapetalae</taxon>
        <taxon>rosids</taxon>
        <taxon>malvids</taxon>
        <taxon>Myrtales</taxon>
        <taxon>Melastomataceae</taxon>
        <taxon>Melastomatoideae</taxon>
        <taxon>Melastomateae</taxon>
        <taxon>Melastoma</taxon>
    </lineage>
</organism>
<proteinExistence type="predicted"/>
<sequence>MLGIDYESKRGYIGLDYYGRTVSIKILPVGIHMGQLQSIISADATAERVKQLREQYKGKVVILGVDDLDLFKGICLKFLAMGQLLGLHPELRGKVVLVQITNPARSSGKDVQQVENETNLVADEINRKYGEPGYDPIVYIKGPGHDGGESCILFPSRMCHCECGTRWNESGALYVHRLPTGQPCLGQGLGKRRGFLAEEKHDYSFRVHRVLAVAQRGHPSEPLEHRLRLGKL</sequence>